<reference evidence="3" key="1">
    <citation type="submission" date="2012-07" db="EMBL/GenBank/DDBJ databases">
        <title>Symbiotic traits of alpha and beta-rhizobial species symbionts of Mimosa pudica.</title>
        <authorList>
            <person name="Melkonian R."/>
            <person name="Klonowska A."/>
            <person name="Moulin L."/>
            <person name="Laguerre G."/>
        </authorList>
    </citation>
    <scope>NUCLEOTIDE SEQUENCE</scope>
    <source>
        <strain evidence="2">STM 3638</strain>
        <strain evidence="4">STM 3929</strain>
        <strain evidence="3">STM 4287</strain>
    </source>
</reference>
<gene>
    <name evidence="3" type="primary">nodC</name>
</gene>
<name>A0A090BYG5_9BURK</name>
<dbReference type="EMBL" id="HE962292">
    <property type="protein sequence ID" value="CCJ09480.1"/>
    <property type="molecule type" value="Genomic_DNA"/>
</dbReference>
<evidence type="ECO:0000313" key="4">
    <source>
        <dbReference type="EMBL" id="CCJ09480.1"/>
    </source>
</evidence>
<keyword evidence="3" id="KW-0808">Transferase</keyword>
<proteinExistence type="predicted"/>
<feature type="non-terminal residue" evidence="3">
    <location>
        <position position="1"/>
    </location>
</feature>
<dbReference type="AlphaFoldDB" id="A0A090BYG5"/>
<organism evidence="3">
    <name type="scientific">Paraburkholderia tuberum</name>
    <dbReference type="NCBI Taxonomy" id="157910"/>
    <lineage>
        <taxon>Bacteria</taxon>
        <taxon>Pseudomonadati</taxon>
        <taxon>Pseudomonadota</taxon>
        <taxon>Betaproteobacteria</taxon>
        <taxon>Burkholderiales</taxon>
        <taxon>Burkholderiaceae</taxon>
        <taxon>Paraburkholderia</taxon>
    </lineage>
</organism>
<evidence type="ECO:0000313" key="2">
    <source>
        <dbReference type="EMBL" id="CCJ09474.1"/>
    </source>
</evidence>
<feature type="region of interest" description="Disordered" evidence="1">
    <location>
        <begin position="36"/>
        <end position="58"/>
    </location>
</feature>
<dbReference type="EMBL" id="HE962290">
    <property type="protein sequence ID" value="CCJ09478.1"/>
    <property type="molecule type" value="Genomic_DNA"/>
</dbReference>
<protein>
    <submittedName>
        <fullName evidence="3">N-acetylglucosaminyltransferase</fullName>
    </submittedName>
</protein>
<evidence type="ECO:0000256" key="1">
    <source>
        <dbReference type="SAM" id="MobiDB-lite"/>
    </source>
</evidence>
<keyword evidence="3" id="KW-0328">Glycosyltransferase</keyword>
<dbReference type="EMBL" id="HE962286">
    <property type="protein sequence ID" value="CCJ09474.1"/>
    <property type="molecule type" value="Genomic_DNA"/>
</dbReference>
<evidence type="ECO:0000313" key="3">
    <source>
        <dbReference type="EMBL" id="CCJ09478.1"/>
    </source>
</evidence>
<dbReference type="GO" id="GO:0016757">
    <property type="term" value="F:glycosyltransferase activity"/>
    <property type="evidence" value="ECO:0007669"/>
    <property type="project" value="UniProtKB-KW"/>
</dbReference>
<accession>A0A090BYG5</accession>
<sequence>SGPVRRRDVLLRAVRDISPLRASLAARPVRNTDVPGKAKRFWGGSSSNNSHAGRGLPNRVRSKCDRFYRRSRQTRAVSSPTIALGAKHISRHAVGATPFTPPRSVSYAGRHCAECRLPIARDRNALRLFTDRIDRDGPMEGVLRDCVND</sequence>
<feature type="non-terminal residue" evidence="3">
    <location>
        <position position="149"/>
    </location>
</feature>